<evidence type="ECO:0000313" key="2">
    <source>
        <dbReference type="Proteomes" id="UP000824782"/>
    </source>
</evidence>
<evidence type="ECO:0000313" key="1">
    <source>
        <dbReference type="EMBL" id="KAG8588084.1"/>
    </source>
</evidence>
<comment type="caution">
    <text evidence="1">The sequence shown here is derived from an EMBL/GenBank/DDBJ whole genome shotgun (WGS) entry which is preliminary data.</text>
</comment>
<organism evidence="1 2">
    <name type="scientific">Engystomops pustulosus</name>
    <name type="common">Tungara frog</name>
    <name type="synonym">Physalaemus pustulosus</name>
    <dbReference type="NCBI Taxonomy" id="76066"/>
    <lineage>
        <taxon>Eukaryota</taxon>
        <taxon>Metazoa</taxon>
        <taxon>Chordata</taxon>
        <taxon>Craniata</taxon>
        <taxon>Vertebrata</taxon>
        <taxon>Euteleostomi</taxon>
        <taxon>Amphibia</taxon>
        <taxon>Batrachia</taxon>
        <taxon>Anura</taxon>
        <taxon>Neobatrachia</taxon>
        <taxon>Hyloidea</taxon>
        <taxon>Leptodactylidae</taxon>
        <taxon>Leiuperinae</taxon>
        <taxon>Engystomops</taxon>
    </lineage>
</organism>
<sequence>MSQPSLTTCGYIRRTNACASALYTPTPSITSIITAHAPLPWGRKIPSAHAHSRPCIRARTSARTVYIQSARQRAPILQLQLILPGAAICKYLNPYSPFIYFIFCSLILDTYSLYITNTLTFLFNHCFIICVPSLTGV</sequence>
<accession>A0AAV7CSM4</accession>
<keyword evidence="2" id="KW-1185">Reference proteome</keyword>
<protein>
    <submittedName>
        <fullName evidence="1">Uncharacterized protein</fullName>
    </submittedName>
</protein>
<reference evidence="1" key="1">
    <citation type="thesis" date="2020" institute="ProQuest LLC" country="789 East Eisenhower Parkway, Ann Arbor, MI, USA">
        <title>Comparative Genomics and Chromosome Evolution.</title>
        <authorList>
            <person name="Mudd A.B."/>
        </authorList>
    </citation>
    <scope>NUCLEOTIDE SEQUENCE</scope>
    <source>
        <strain evidence="1">237g6f4</strain>
        <tissue evidence="1">Blood</tissue>
    </source>
</reference>
<dbReference type="Proteomes" id="UP000824782">
    <property type="component" value="Unassembled WGS sequence"/>
</dbReference>
<dbReference type="EMBL" id="WNYA01000002">
    <property type="protein sequence ID" value="KAG8588084.1"/>
    <property type="molecule type" value="Genomic_DNA"/>
</dbReference>
<gene>
    <name evidence="1" type="ORF">GDO81_005874</name>
</gene>
<proteinExistence type="predicted"/>
<name>A0AAV7CSM4_ENGPU</name>
<dbReference type="AlphaFoldDB" id="A0AAV7CSM4"/>